<gene>
    <name evidence="1" type="ORF">PBV87_08740</name>
</gene>
<keyword evidence="2" id="KW-1185">Reference proteome</keyword>
<evidence type="ECO:0000313" key="2">
    <source>
        <dbReference type="Proteomes" id="UP001169242"/>
    </source>
</evidence>
<organism evidence="1 2">
    <name type="scientific">Holtiella tumoricola</name>
    <dbReference type="NCBI Taxonomy" id="3018743"/>
    <lineage>
        <taxon>Bacteria</taxon>
        <taxon>Bacillati</taxon>
        <taxon>Bacillota</taxon>
        <taxon>Clostridia</taxon>
        <taxon>Lachnospirales</taxon>
        <taxon>Cellulosilyticaceae</taxon>
        <taxon>Holtiella</taxon>
    </lineage>
</organism>
<protein>
    <submittedName>
        <fullName evidence="1">Uncharacterized protein</fullName>
    </submittedName>
</protein>
<proteinExistence type="predicted"/>
<sequence length="94" mass="10922">MDFTELKNKLYSISFSIHEHMDCSTYVGNGNDFYINFDQDPCVIKISKTLDVDLMKTKVIEIQKLLKSYNFISTVIVTDISPITKEYKITFPKN</sequence>
<comment type="caution">
    <text evidence="1">The sequence shown here is derived from an EMBL/GenBank/DDBJ whole genome shotgun (WGS) entry which is preliminary data.</text>
</comment>
<dbReference type="Proteomes" id="UP001169242">
    <property type="component" value="Unassembled WGS sequence"/>
</dbReference>
<evidence type="ECO:0000313" key="1">
    <source>
        <dbReference type="EMBL" id="MDA3731559.1"/>
    </source>
</evidence>
<reference evidence="1" key="1">
    <citation type="journal article" date="2023" name="Int. J. Syst. Evol. Microbiol.">
        <title>&lt;i&gt;Holtiella tumoricola&lt;/i&gt; gen. nov. sp. nov., isolated from a human clinical sample.</title>
        <authorList>
            <person name="Allen-Vercoe E."/>
            <person name="Daigneault M.C."/>
            <person name="Vancuren S.J."/>
            <person name="Cochrane K."/>
            <person name="O'Neal L.L."/>
            <person name="Sankaranarayanan K."/>
            <person name="Lawson P.A."/>
        </authorList>
    </citation>
    <scope>NUCLEOTIDE SEQUENCE</scope>
    <source>
        <strain evidence="1">CC70A</strain>
    </source>
</reference>
<accession>A0AA42DM83</accession>
<dbReference type="EMBL" id="JAQIFT010000039">
    <property type="protein sequence ID" value="MDA3731559.1"/>
    <property type="molecule type" value="Genomic_DNA"/>
</dbReference>
<name>A0AA42DM83_9FIRM</name>
<dbReference type="AlphaFoldDB" id="A0AA42DM83"/>
<dbReference type="RefSeq" id="WP_271011926.1">
    <property type="nucleotide sequence ID" value="NZ_JAQIFT010000039.1"/>
</dbReference>